<dbReference type="PROSITE" id="PS51335">
    <property type="entry name" value="ELMO"/>
    <property type="match status" value="1"/>
</dbReference>
<organism evidence="3 4">
    <name type="scientific">Coccomyxa viridis</name>
    <dbReference type="NCBI Taxonomy" id="1274662"/>
    <lineage>
        <taxon>Eukaryota</taxon>
        <taxon>Viridiplantae</taxon>
        <taxon>Chlorophyta</taxon>
        <taxon>core chlorophytes</taxon>
        <taxon>Trebouxiophyceae</taxon>
        <taxon>Trebouxiophyceae incertae sedis</taxon>
        <taxon>Coccomyxaceae</taxon>
        <taxon>Coccomyxa</taxon>
    </lineage>
</organism>
<evidence type="ECO:0000313" key="4">
    <source>
        <dbReference type="Proteomes" id="UP001497392"/>
    </source>
</evidence>
<evidence type="ECO:0000259" key="2">
    <source>
        <dbReference type="PROSITE" id="PS51335"/>
    </source>
</evidence>
<dbReference type="PANTHER" id="PTHR12771:SF56">
    <property type="entry name" value="CED-12"/>
    <property type="match status" value="1"/>
</dbReference>
<dbReference type="InterPro" id="IPR050868">
    <property type="entry name" value="ELMO_domain-containing"/>
</dbReference>
<feature type="region of interest" description="Disordered" evidence="1">
    <location>
        <begin position="1"/>
        <end position="44"/>
    </location>
</feature>
<feature type="compositionally biased region" description="Basic and acidic residues" evidence="1">
    <location>
        <begin position="23"/>
        <end position="39"/>
    </location>
</feature>
<gene>
    <name evidence="3" type="primary">g591</name>
    <name evidence="3" type="ORF">VP750_LOCUS518</name>
</gene>
<dbReference type="Proteomes" id="UP001497392">
    <property type="component" value="Unassembled WGS sequence"/>
</dbReference>
<proteinExistence type="predicted"/>
<dbReference type="Pfam" id="PF04727">
    <property type="entry name" value="ELMO_CED12"/>
    <property type="match status" value="1"/>
</dbReference>
<dbReference type="EMBL" id="CAXHTA020000001">
    <property type="protein sequence ID" value="CAL5218859.1"/>
    <property type="molecule type" value="Genomic_DNA"/>
</dbReference>
<evidence type="ECO:0000256" key="1">
    <source>
        <dbReference type="SAM" id="MobiDB-lite"/>
    </source>
</evidence>
<name>A0ABP1FG25_9CHLO</name>
<sequence length="307" mass="35336">MAHNLRKRKMQDADSEELQEPLLGHDADRARMSEPEDTAHGSSRALVPHSINRLDWEELWRVLWGNCCEGFAGILATISSCLAPLLPFGRRQQKLTVLQEERLQDLRERCQVPFDAENSHHMDALQVLWDVAFPGQPWEGLQAERWTDMGWQRNDPSSDFRGAGLIALQNHLFMARERPELFQQLLHKTEGQRADWEYPFAVAGINLTFMLQEVMDLRDRRVGSLVTDRLPASAPGQAFLGLLQQAQDAFEQIYCMAFQVLEREWLAMRASYMDFPSVMKRVQHSLERALSAQPTSMRQLQQLLSLP</sequence>
<protein>
    <submittedName>
        <fullName evidence="3">G591 protein</fullName>
    </submittedName>
</protein>
<feature type="domain" description="ELMO" evidence="2">
    <location>
        <begin position="120"/>
        <end position="290"/>
    </location>
</feature>
<dbReference type="InterPro" id="IPR006816">
    <property type="entry name" value="ELMO_dom"/>
</dbReference>
<evidence type="ECO:0000313" key="3">
    <source>
        <dbReference type="EMBL" id="CAL5218859.1"/>
    </source>
</evidence>
<reference evidence="3 4" key="1">
    <citation type="submission" date="2024-06" db="EMBL/GenBank/DDBJ databases">
        <authorList>
            <person name="Kraege A."/>
            <person name="Thomma B."/>
        </authorList>
    </citation>
    <scope>NUCLEOTIDE SEQUENCE [LARGE SCALE GENOMIC DNA]</scope>
</reference>
<dbReference type="PANTHER" id="PTHR12771">
    <property type="entry name" value="ENGULFMENT AND CELL MOTILITY"/>
    <property type="match status" value="1"/>
</dbReference>
<comment type="caution">
    <text evidence="3">The sequence shown here is derived from an EMBL/GenBank/DDBJ whole genome shotgun (WGS) entry which is preliminary data.</text>
</comment>
<keyword evidence="4" id="KW-1185">Reference proteome</keyword>
<accession>A0ABP1FG25</accession>